<proteinExistence type="predicted"/>
<gene>
    <name evidence="1" type="ORF">ATK86_5559</name>
</gene>
<evidence type="ECO:0008006" key="3">
    <source>
        <dbReference type="Google" id="ProtNLM"/>
    </source>
</evidence>
<reference evidence="1 2" key="1">
    <citation type="submission" date="2017-12" db="EMBL/GenBank/DDBJ databases">
        <title>Sequencing the genomes of 1000 Actinobacteria strains.</title>
        <authorList>
            <person name="Klenk H.-P."/>
        </authorList>
    </citation>
    <scope>NUCLEOTIDE SEQUENCE [LARGE SCALE GENOMIC DNA]</scope>
    <source>
        <strain evidence="1 2">DSM 44489</strain>
    </source>
</reference>
<dbReference type="Gene3D" id="3.30.559.10">
    <property type="entry name" value="Chloramphenicol acetyltransferase-like domain"/>
    <property type="match status" value="1"/>
</dbReference>
<dbReference type="InterPro" id="IPR023213">
    <property type="entry name" value="CAT-like_dom_sf"/>
</dbReference>
<dbReference type="AlphaFoldDB" id="A0A2N3VHN8"/>
<name>A0A2N3VHN8_9NOCA</name>
<comment type="caution">
    <text evidence="1">The sequence shown here is derived from an EMBL/GenBank/DDBJ whole genome shotgun (WGS) entry which is preliminary data.</text>
</comment>
<dbReference type="OrthoDB" id="4365416at2"/>
<sequence length="441" mass="47311">MNSRLADLDCLSARTQKIRGPVGIHCVWLYDRAVYLAGLHDFHEALRRGPLSRTIVPAAFGPAGDRWTAVGRFADLVVEPDQVKRAELQEWIAERACAELSVYGGPAWRLTAAALDNDTAVVSLLVSHSLADGLGTYLAVAAAVHGLHLAPTYDSDGYSRLRLFADEVHSAVRRTIRAAKALPRALTATNERRNVLSAGVVATGLPTWSARPRIPVVGATVPAAEWKAAADERGGSSSTLAVAISAGIATALGRTDEQGKAGVSIAVNTRTADDFRANALTEIHLDVDVQDGPLADLLPLRRRMKEMLTDPSWKRSAEAGITVAAVFPRSLLPTLVRSVFAADYLSTGCSLPGAMDDAVLRIDGAPATEVLVYHTTYQRLESEEELCERGGVLTVAAVEIAGKIRLSIRGWHPTTRADDTDLAHVVSDVFRGYGLEPHIVR</sequence>
<dbReference type="Proteomes" id="UP000233766">
    <property type="component" value="Unassembled WGS sequence"/>
</dbReference>
<protein>
    <recommendedName>
        <fullName evidence="3">Diacylglycerol O-acyltransferase</fullName>
    </recommendedName>
</protein>
<evidence type="ECO:0000313" key="2">
    <source>
        <dbReference type="Proteomes" id="UP000233766"/>
    </source>
</evidence>
<accession>A0A2N3VHN8</accession>
<keyword evidence="2" id="KW-1185">Reference proteome</keyword>
<organism evidence="1 2">
    <name type="scientific">Nocardia fluminea</name>
    <dbReference type="NCBI Taxonomy" id="134984"/>
    <lineage>
        <taxon>Bacteria</taxon>
        <taxon>Bacillati</taxon>
        <taxon>Actinomycetota</taxon>
        <taxon>Actinomycetes</taxon>
        <taxon>Mycobacteriales</taxon>
        <taxon>Nocardiaceae</taxon>
        <taxon>Nocardia</taxon>
    </lineage>
</organism>
<dbReference type="RefSeq" id="WP_101466915.1">
    <property type="nucleotide sequence ID" value="NZ_PJMW01000002.1"/>
</dbReference>
<dbReference type="EMBL" id="PJMW01000002">
    <property type="protein sequence ID" value="PKV81105.1"/>
    <property type="molecule type" value="Genomic_DNA"/>
</dbReference>
<evidence type="ECO:0000313" key="1">
    <source>
        <dbReference type="EMBL" id="PKV81105.1"/>
    </source>
</evidence>